<evidence type="ECO:0000256" key="4">
    <source>
        <dbReference type="ARBA" id="ARBA00023163"/>
    </source>
</evidence>
<dbReference type="InterPro" id="IPR036388">
    <property type="entry name" value="WH-like_DNA-bd_sf"/>
</dbReference>
<reference evidence="6" key="2">
    <citation type="journal article" date="2021" name="PeerJ">
        <title>Extensive microbial diversity within the chicken gut microbiome revealed by metagenomics and culture.</title>
        <authorList>
            <person name="Gilroy R."/>
            <person name="Ravi A."/>
            <person name="Getino M."/>
            <person name="Pursley I."/>
            <person name="Horton D.L."/>
            <person name="Alikhan N.F."/>
            <person name="Baker D."/>
            <person name="Gharbi K."/>
            <person name="Hall N."/>
            <person name="Watson M."/>
            <person name="Adriaenssens E.M."/>
            <person name="Foster-Nyarko E."/>
            <person name="Jarju S."/>
            <person name="Secka A."/>
            <person name="Antonio M."/>
            <person name="Oren A."/>
            <person name="Chaudhuri R.R."/>
            <person name="La Ragione R."/>
            <person name="Hildebrand F."/>
            <person name="Pallen M.J."/>
        </authorList>
    </citation>
    <scope>NUCLEOTIDE SEQUENCE</scope>
    <source>
        <strain evidence="6">CHK187-14744</strain>
    </source>
</reference>
<dbReference type="FunFam" id="1.10.10.10:FF:000001">
    <property type="entry name" value="LysR family transcriptional regulator"/>
    <property type="match status" value="1"/>
</dbReference>
<name>A0A9D1HGX8_9FIRM</name>
<evidence type="ECO:0000256" key="2">
    <source>
        <dbReference type="ARBA" id="ARBA00023015"/>
    </source>
</evidence>
<feature type="domain" description="HTH lysR-type" evidence="5">
    <location>
        <begin position="9"/>
        <end position="60"/>
    </location>
</feature>
<dbReference type="SUPFAM" id="SSF53850">
    <property type="entry name" value="Periplasmic binding protein-like II"/>
    <property type="match status" value="1"/>
</dbReference>
<dbReference type="Proteomes" id="UP000824164">
    <property type="component" value="Unassembled WGS sequence"/>
</dbReference>
<comment type="caution">
    <text evidence="6">The sequence shown here is derived from an EMBL/GenBank/DDBJ whole genome shotgun (WGS) entry which is preliminary data.</text>
</comment>
<dbReference type="Gene3D" id="1.10.10.10">
    <property type="entry name" value="Winged helix-like DNA-binding domain superfamily/Winged helix DNA-binding domain"/>
    <property type="match status" value="1"/>
</dbReference>
<dbReference type="InterPro" id="IPR036390">
    <property type="entry name" value="WH_DNA-bd_sf"/>
</dbReference>
<dbReference type="InterPro" id="IPR000847">
    <property type="entry name" value="LysR_HTH_N"/>
</dbReference>
<dbReference type="CDD" id="cd05466">
    <property type="entry name" value="PBP2_LTTR_substrate"/>
    <property type="match status" value="1"/>
</dbReference>
<dbReference type="PANTHER" id="PTHR30126">
    <property type="entry name" value="HTH-TYPE TRANSCRIPTIONAL REGULATOR"/>
    <property type="match status" value="1"/>
</dbReference>
<protein>
    <submittedName>
        <fullName evidence="6">LysR family transcriptional regulator</fullName>
    </submittedName>
</protein>
<dbReference type="Gene3D" id="3.40.190.290">
    <property type="match status" value="1"/>
</dbReference>
<evidence type="ECO:0000313" key="6">
    <source>
        <dbReference type="EMBL" id="HIU01992.1"/>
    </source>
</evidence>
<proteinExistence type="inferred from homology"/>
<dbReference type="PANTHER" id="PTHR30126:SF64">
    <property type="entry name" value="HTH-TYPE TRANSCRIPTIONAL REGULATOR CITR"/>
    <property type="match status" value="1"/>
</dbReference>
<gene>
    <name evidence="6" type="ORF">IAB63_01925</name>
</gene>
<evidence type="ECO:0000256" key="1">
    <source>
        <dbReference type="ARBA" id="ARBA00009437"/>
    </source>
</evidence>
<dbReference type="PROSITE" id="PS50931">
    <property type="entry name" value="HTH_LYSR"/>
    <property type="match status" value="1"/>
</dbReference>
<evidence type="ECO:0000259" key="5">
    <source>
        <dbReference type="PROSITE" id="PS50931"/>
    </source>
</evidence>
<dbReference type="Pfam" id="PF03466">
    <property type="entry name" value="LysR_substrate"/>
    <property type="match status" value="1"/>
</dbReference>
<keyword evidence="3" id="KW-0238">DNA-binding</keyword>
<dbReference type="PRINTS" id="PR00039">
    <property type="entry name" value="HTHLYSR"/>
</dbReference>
<dbReference type="GO" id="GO:0003700">
    <property type="term" value="F:DNA-binding transcription factor activity"/>
    <property type="evidence" value="ECO:0007669"/>
    <property type="project" value="InterPro"/>
</dbReference>
<dbReference type="EMBL" id="DVLT01000012">
    <property type="protein sequence ID" value="HIU01992.1"/>
    <property type="molecule type" value="Genomic_DNA"/>
</dbReference>
<evidence type="ECO:0000313" key="7">
    <source>
        <dbReference type="Proteomes" id="UP000824164"/>
    </source>
</evidence>
<accession>A0A9D1HGX8</accession>
<dbReference type="SUPFAM" id="SSF46785">
    <property type="entry name" value="Winged helix' DNA-binding domain"/>
    <property type="match status" value="1"/>
</dbReference>
<keyword evidence="2" id="KW-0805">Transcription regulation</keyword>
<dbReference type="Pfam" id="PF00126">
    <property type="entry name" value="HTH_1"/>
    <property type="match status" value="1"/>
</dbReference>
<sequence length="295" mass="33243">MEITYDYYRIFYYVAKCRSFSRAAETLMSNQPNITRFMNNLESQLGCKLFVRSNRGVTLTPEGEKLYKHVSVAFQHLHLAEQELANDQSLERGIVSIGISEIALHLFVLPVLSRFHERYPGIHLRISNHTTPDAIQTVKNGMADMAIVSTPVALNKTLKSTLLMTFHDILVGSPRFKDLTDKPVRLTDLDNLPMVGLAKETTTYEFYANFFFEHGAKMRPDVEAASLGQMLPMITYGLGIGFLPEGYARESVEQGKVVQIPLVEEIPHREICLIEAKDSPLTAAAKTLKKMLMDS</sequence>
<dbReference type="InterPro" id="IPR005119">
    <property type="entry name" value="LysR_subst-bd"/>
</dbReference>
<keyword evidence="4" id="KW-0804">Transcription</keyword>
<dbReference type="AlphaFoldDB" id="A0A9D1HGX8"/>
<organism evidence="6 7">
    <name type="scientific">Candidatus Onthocola gallistercoris</name>
    <dbReference type="NCBI Taxonomy" id="2840876"/>
    <lineage>
        <taxon>Bacteria</taxon>
        <taxon>Bacillati</taxon>
        <taxon>Bacillota</taxon>
        <taxon>Bacilli</taxon>
        <taxon>Candidatus Onthocola</taxon>
    </lineage>
</organism>
<reference evidence="6" key="1">
    <citation type="submission" date="2020-10" db="EMBL/GenBank/DDBJ databases">
        <authorList>
            <person name="Gilroy R."/>
        </authorList>
    </citation>
    <scope>NUCLEOTIDE SEQUENCE</scope>
    <source>
        <strain evidence="6">CHK187-14744</strain>
    </source>
</reference>
<comment type="similarity">
    <text evidence="1">Belongs to the LysR transcriptional regulatory family.</text>
</comment>
<dbReference type="GO" id="GO:0000976">
    <property type="term" value="F:transcription cis-regulatory region binding"/>
    <property type="evidence" value="ECO:0007669"/>
    <property type="project" value="TreeGrafter"/>
</dbReference>
<evidence type="ECO:0000256" key="3">
    <source>
        <dbReference type="ARBA" id="ARBA00023125"/>
    </source>
</evidence>